<evidence type="ECO:0000259" key="3">
    <source>
        <dbReference type="PROSITE" id="PS51352"/>
    </source>
</evidence>
<evidence type="ECO:0000313" key="4">
    <source>
        <dbReference type="EnsemblMetazoa" id="tetur16g00160.1"/>
    </source>
</evidence>
<dbReference type="SUPFAM" id="SSF52833">
    <property type="entry name" value="Thioredoxin-like"/>
    <property type="match status" value="3"/>
</dbReference>
<keyword evidence="2" id="KW-0732">Signal</keyword>
<dbReference type="OrthoDB" id="294696at2759"/>
<dbReference type="FunFam" id="3.40.30.10:FF:000051">
    <property type="entry name" value="endoplasmic reticulum resident protein 44"/>
    <property type="match status" value="1"/>
</dbReference>
<feature type="compositionally biased region" description="Polar residues" evidence="1">
    <location>
        <begin position="377"/>
        <end position="387"/>
    </location>
</feature>
<reference evidence="4" key="2">
    <citation type="submission" date="2015-06" db="UniProtKB">
        <authorList>
            <consortium name="EnsemblMetazoa"/>
        </authorList>
    </citation>
    <scope>IDENTIFICATION</scope>
</reference>
<dbReference type="InterPro" id="IPR013766">
    <property type="entry name" value="Thioredoxin_domain"/>
</dbReference>
<organism evidence="4 5">
    <name type="scientific">Tetranychus urticae</name>
    <name type="common">Two-spotted spider mite</name>
    <dbReference type="NCBI Taxonomy" id="32264"/>
    <lineage>
        <taxon>Eukaryota</taxon>
        <taxon>Metazoa</taxon>
        <taxon>Ecdysozoa</taxon>
        <taxon>Arthropoda</taxon>
        <taxon>Chelicerata</taxon>
        <taxon>Arachnida</taxon>
        <taxon>Acari</taxon>
        <taxon>Acariformes</taxon>
        <taxon>Trombidiformes</taxon>
        <taxon>Prostigmata</taxon>
        <taxon>Eleutherengona</taxon>
        <taxon>Raphignathae</taxon>
        <taxon>Tetranychoidea</taxon>
        <taxon>Tetranychidae</taxon>
        <taxon>Tetranychus</taxon>
    </lineage>
</organism>
<dbReference type="GO" id="GO:0006457">
    <property type="term" value="P:protein folding"/>
    <property type="evidence" value="ECO:0007669"/>
    <property type="project" value="TreeGrafter"/>
</dbReference>
<dbReference type="InterPro" id="IPR041862">
    <property type="entry name" value="ERp44_PDI_b_2"/>
</dbReference>
<dbReference type="eggNOG" id="KOG0912">
    <property type="taxonomic scope" value="Eukaryota"/>
</dbReference>
<dbReference type="Gene3D" id="3.40.30.10">
    <property type="entry name" value="Glutaredoxin"/>
    <property type="match status" value="3"/>
</dbReference>
<feature type="compositionally biased region" description="Basic and acidic residues" evidence="1">
    <location>
        <begin position="362"/>
        <end position="376"/>
    </location>
</feature>
<sequence length="408" mass="46981">MVKFETYLSTSLILSLFSFKSICSAEVFQLNSQNFDQITSQYELVFVNFYADWCRFSQILSPVFEEAYSTILKEFPEPNRVLFGKVDCENQGSLAAKFHISKYPTLKVFINNKVGKREYRGQRSVEAITNHIRDLLKDPVKPISTHEDHNNIEEKKGAIIGYFNVPPATTNEYVTFRKVATDLKGDCNFYWVTGEPSISHLQAGKQNFIIFKPSRVRPGEQDIIYPGTLQSYDEFSTWSTDKCIPLVREITFENAEELTEEGLPFLILFHAPEDRQSVDTYTNIVHRELYSESSNINFLTADGHKFAHPLHHLGKTLKDLPLIAIDSFRHMYLFPNFNDINISGKLKQFIQDLHSGKLHREFHFGPDPANDDKDNSNDNQIITSPPESTFKKLAPSRNRYTLLVKDEL</sequence>
<evidence type="ECO:0000256" key="1">
    <source>
        <dbReference type="SAM" id="MobiDB-lite"/>
    </source>
</evidence>
<accession>T1KN95</accession>
<dbReference type="PROSITE" id="PS51352">
    <property type="entry name" value="THIOREDOXIN_2"/>
    <property type="match status" value="1"/>
</dbReference>
<feature type="domain" description="Thioredoxin" evidence="3">
    <location>
        <begin position="8"/>
        <end position="137"/>
    </location>
</feature>
<evidence type="ECO:0000256" key="2">
    <source>
        <dbReference type="SAM" id="SignalP"/>
    </source>
</evidence>
<dbReference type="EMBL" id="CAEY01000275">
    <property type="status" value="NOT_ANNOTATED_CDS"/>
    <property type="molecule type" value="Genomic_DNA"/>
</dbReference>
<proteinExistence type="predicted"/>
<dbReference type="InterPro" id="IPR052643">
    <property type="entry name" value="ERP44"/>
</dbReference>
<dbReference type="EnsemblMetazoa" id="tetur16g00160.1">
    <property type="protein sequence ID" value="tetur16g00160.1"/>
    <property type="gene ID" value="tetur16g00160"/>
</dbReference>
<dbReference type="CDD" id="cd03072">
    <property type="entry name" value="PDI_b'_ERp44"/>
    <property type="match status" value="1"/>
</dbReference>
<dbReference type="AlphaFoldDB" id="T1KN95"/>
<protein>
    <recommendedName>
        <fullName evidence="3">Thioredoxin domain-containing protein</fullName>
    </recommendedName>
</protein>
<dbReference type="Pfam" id="PF13848">
    <property type="entry name" value="Thioredoxin_6"/>
    <property type="match status" value="1"/>
</dbReference>
<dbReference type="Proteomes" id="UP000015104">
    <property type="component" value="Unassembled WGS sequence"/>
</dbReference>
<dbReference type="GO" id="GO:0005793">
    <property type="term" value="C:endoplasmic reticulum-Golgi intermediate compartment"/>
    <property type="evidence" value="ECO:0007669"/>
    <property type="project" value="TreeGrafter"/>
</dbReference>
<feature type="chain" id="PRO_5004581579" description="Thioredoxin domain-containing protein" evidence="2">
    <location>
        <begin position="26"/>
        <end position="408"/>
    </location>
</feature>
<dbReference type="GO" id="GO:0005789">
    <property type="term" value="C:endoplasmic reticulum membrane"/>
    <property type="evidence" value="ECO:0007669"/>
    <property type="project" value="TreeGrafter"/>
</dbReference>
<dbReference type="STRING" id="32264.T1KN95"/>
<reference evidence="5" key="1">
    <citation type="submission" date="2011-08" db="EMBL/GenBank/DDBJ databases">
        <authorList>
            <person name="Rombauts S."/>
        </authorList>
    </citation>
    <scope>NUCLEOTIDE SEQUENCE</scope>
    <source>
        <strain evidence="5">London</strain>
    </source>
</reference>
<name>T1KN95_TETUR</name>
<gene>
    <name evidence="4" type="primary">107365960</name>
</gene>
<evidence type="ECO:0000313" key="5">
    <source>
        <dbReference type="Proteomes" id="UP000015104"/>
    </source>
</evidence>
<feature type="region of interest" description="Disordered" evidence="1">
    <location>
        <begin position="362"/>
        <end position="389"/>
    </location>
</feature>
<feature type="signal peptide" evidence="2">
    <location>
        <begin position="1"/>
        <end position="25"/>
    </location>
</feature>
<dbReference type="KEGG" id="tut:107365960"/>
<keyword evidence="5" id="KW-1185">Reference proteome</keyword>
<dbReference type="GO" id="GO:0003756">
    <property type="term" value="F:protein disulfide isomerase activity"/>
    <property type="evidence" value="ECO:0007669"/>
    <property type="project" value="TreeGrafter"/>
</dbReference>
<dbReference type="Pfam" id="PF00085">
    <property type="entry name" value="Thioredoxin"/>
    <property type="match status" value="1"/>
</dbReference>
<dbReference type="PANTHER" id="PTHR46295:SF1">
    <property type="entry name" value="ENDOPLASMIC RETICULUM RESIDENT PROTEIN 44"/>
    <property type="match status" value="1"/>
</dbReference>
<dbReference type="InterPro" id="IPR036249">
    <property type="entry name" value="Thioredoxin-like_sf"/>
</dbReference>
<dbReference type="PANTHER" id="PTHR46295">
    <property type="entry name" value="ENDOPLASMIC RETICULUM RESIDENT PROTEIN 44"/>
    <property type="match status" value="1"/>
</dbReference>
<dbReference type="OMA" id="DWCRFSN"/>
<dbReference type="HOGENOM" id="CLU_054449_1_0_1"/>